<comment type="catalytic activity">
    <reaction evidence="2">
        <text>2 GTP = 3',3'-c-di-GMP + 2 diphosphate</text>
        <dbReference type="Rhea" id="RHEA:24898"/>
        <dbReference type="ChEBI" id="CHEBI:33019"/>
        <dbReference type="ChEBI" id="CHEBI:37565"/>
        <dbReference type="ChEBI" id="CHEBI:58805"/>
        <dbReference type="EC" id="2.7.7.65"/>
    </reaction>
</comment>
<comment type="caution">
    <text evidence="5">The sequence shown here is derived from an EMBL/GenBank/DDBJ whole genome shotgun (WGS) entry which is preliminary data.</text>
</comment>
<dbReference type="Pfam" id="PF08448">
    <property type="entry name" value="PAS_4"/>
    <property type="match status" value="1"/>
</dbReference>
<dbReference type="GO" id="GO:0043709">
    <property type="term" value="P:cell adhesion involved in single-species biofilm formation"/>
    <property type="evidence" value="ECO:0007669"/>
    <property type="project" value="TreeGrafter"/>
</dbReference>
<name>A0A7W5BBM8_9BURK</name>
<dbReference type="NCBIfam" id="TIGR00229">
    <property type="entry name" value="sensory_box"/>
    <property type="match status" value="1"/>
</dbReference>
<evidence type="ECO:0000313" key="6">
    <source>
        <dbReference type="Proteomes" id="UP000541535"/>
    </source>
</evidence>
<dbReference type="Gene3D" id="3.30.450.20">
    <property type="entry name" value="PAS domain"/>
    <property type="match status" value="1"/>
</dbReference>
<dbReference type="PROSITE" id="PS50112">
    <property type="entry name" value="PAS"/>
    <property type="match status" value="1"/>
</dbReference>
<dbReference type="GO" id="GO:1902201">
    <property type="term" value="P:negative regulation of bacterial-type flagellum-dependent cell motility"/>
    <property type="evidence" value="ECO:0007669"/>
    <property type="project" value="TreeGrafter"/>
</dbReference>
<gene>
    <name evidence="5" type="ORF">FHS03_002900</name>
</gene>
<protein>
    <recommendedName>
        <fullName evidence="1">diguanylate cyclase</fullName>
        <ecNumber evidence="1">2.7.7.65</ecNumber>
    </recommendedName>
</protein>
<dbReference type="InterPro" id="IPR000160">
    <property type="entry name" value="GGDEF_dom"/>
</dbReference>
<evidence type="ECO:0000259" key="4">
    <source>
        <dbReference type="PROSITE" id="PS50887"/>
    </source>
</evidence>
<dbReference type="Pfam" id="PF00990">
    <property type="entry name" value="GGDEF"/>
    <property type="match status" value="1"/>
</dbReference>
<dbReference type="SMART" id="SM00267">
    <property type="entry name" value="GGDEF"/>
    <property type="match status" value="1"/>
</dbReference>
<dbReference type="InterPro" id="IPR035965">
    <property type="entry name" value="PAS-like_dom_sf"/>
</dbReference>
<accession>A0A7W5BBM8</accession>
<feature type="domain" description="GGDEF" evidence="4">
    <location>
        <begin position="157"/>
        <end position="290"/>
    </location>
</feature>
<dbReference type="InterPro" id="IPR050469">
    <property type="entry name" value="Diguanylate_Cyclase"/>
</dbReference>
<dbReference type="EMBL" id="JACHXD010000007">
    <property type="protein sequence ID" value="MBB3119845.1"/>
    <property type="molecule type" value="Genomic_DNA"/>
</dbReference>
<dbReference type="SUPFAM" id="SSF55785">
    <property type="entry name" value="PYP-like sensor domain (PAS domain)"/>
    <property type="match status" value="1"/>
</dbReference>
<dbReference type="CDD" id="cd01949">
    <property type="entry name" value="GGDEF"/>
    <property type="match status" value="1"/>
</dbReference>
<dbReference type="NCBIfam" id="TIGR00254">
    <property type="entry name" value="GGDEF"/>
    <property type="match status" value="1"/>
</dbReference>
<feature type="domain" description="PAS" evidence="3">
    <location>
        <begin position="1"/>
        <end position="59"/>
    </location>
</feature>
<keyword evidence="6" id="KW-1185">Reference proteome</keyword>
<dbReference type="GO" id="GO:0005886">
    <property type="term" value="C:plasma membrane"/>
    <property type="evidence" value="ECO:0007669"/>
    <property type="project" value="TreeGrafter"/>
</dbReference>
<dbReference type="InterPro" id="IPR013656">
    <property type="entry name" value="PAS_4"/>
</dbReference>
<dbReference type="PROSITE" id="PS50887">
    <property type="entry name" value="GGDEF"/>
    <property type="match status" value="1"/>
</dbReference>
<dbReference type="CDD" id="cd00130">
    <property type="entry name" value="PAS"/>
    <property type="match status" value="1"/>
</dbReference>
<dbReference type="PANTHER" id="PTHR45138">
    <property type="entry name" value="REGULATORY COMPONENTS OF SENSORY TRANSDUCTION SYSTEM"/>
    <property type="match status" value="1"/>
</dbReference>
<reference evidence="5 6" key="1">
    <citation type="submission" date="2020-08" db="EMBL/GenBank/DDBJ databases">
        <title>Genomic Encyclopedia of Type Strains, Phase III (KMG-III): the genomes of soil and plant-associated and newly described type strains.</title>
        <authorList>
            <person name="Whitman W."/>
        </authorList>
    </citation>
    <scope>NUCLEOTIDE SEQUENCE [LARGE SCALE GENOMIC DNA]</scope>
    <source>
        <strain evidence="5 6">CECT 8897</strain>
    </source>
</reference>
<dbReference type="SUPFAM" id="SSF55073">
    <property type="entry name" value="Nucleotide cyclase"/>
    <property type="match status" value="1"/>
</dbReference>
<dbReference type="Proteomes" id="UP000541535">
    <property type="component" value="Unassembled WGS sequence"/>
</dbReference>
<dbReference type="InterPro" id="IPR029787">
    <property type="entry name" value="Nucleotide_cyclase"/>
</dbReference>
<dbReference type="GO" id="GO:0052621">
    <property type="term" value="F:diguanylate cyclase activity"/>
    <property type="evidence" value="ECO:0007669"/>
    <property type="project" value="UniProtKB-EC"/>
</dbReference>
<dbReference type="PANTHER" id="PTHR45138:SF9">
    <property type="entry name" value="DIGUANYLATE CYCLASE DGCM-RELATED"/>
    <property type="match status" value="1"/>
</dbReference>
<evidence type="ECO:0000259" key="3">
    <source>
        <dbReference type="PROSITE" id="PS50112"/>
    </source>
</evidence>
<dbReference type="InterPro" id="IPR043128">
    <property type="entry name" value="Rev_trsase/Diguanyl_cyclase"/>
</dbReference>
<evidence type="ECO:0000256" key="2">
    <source>
        <dbReference type="ARBA" id="ARBA00034247"/>
    </source>
</evidence>
<dbReference type="Gene3D" id="3.30.70.270">
    <property type="match status" value="1"/>
</dbReference>
<dbReference type="InterPro" id="IPR000014">
    <property type="entry name" value="PAS"/>
</dbReference>
<dbReference type="EC" id="2.7.7.65" evidence="1"/>
<evidence type="ECO:0000256" key="1">
    <source>
        <dbReference type="ARBA" id="ARBA00012528"/>
    </source>
</evidence>
<proteinExistence type="predicted"/>
<organism evidence="5 6">
    <name type="scientific">Pseudoduganella violacea</name>
    <dbReference type="NCBI Taxonomy" id="1715466"/>
    <lineage>
        <taxon>Bacteria</taxon>
        <taxon>Pseudomonadati</taxon>
        <taxon>Pseudomonadota</taxon>
        <taxon>Betaproteobacteria</taxon>
        <taxon>Burkholderiales</taxon>
        <taxon>Oxalobacteraceae</taxon>
        <taxon>Telluria group</taxon>
        <taxon>Pseudoduganella</taxon>
    </lineage>
</organism>
<dbReference type="AlphaFoldDB" id="A0A7W5BBM8"/>
<sequence>MDAVMIIDDASRIRYLNHAMQALTGYAGGELLGEPLEGLLPDHLSEKHRDYVVRYIKGSAPSTVLGRVREFAIRHRNGEMVPIELKAFDLGAKEGERYFGAFMLDLRPRRAMEEKNAHLMAQLEQQALCDALTGLPNRRAFEAEAVQVMARAARLHGAVTVGVADVDHFKSINDRYGHAAGDTVLREVGQALRNAARLTDAVARLGGEEFGLLLPHATPEQAAQVAERLRAAVAALHVETEDGRSIKVTISIGLAELAPGNVLDGALSHADKALYRAKHGGRNRVEVAAE</sequence>
<dbReference type="FunFam" id="3.30.70.270:FF:000001">
    <property type="entry name" value="Diguanylate cyclase domain protein"/>
    <property type="match status" value="1"/>
</dbReference>
<evidence type="ECO:0000313" key="5">
    <source>
        <dbReference type="EMBL" id="MBB3119845.1"/>
    </source>
</evidence>